<evidence type="ECO:0000256" key="5">
    <source>
        <dbReference type="ARBA" id="ARBA00023136"/>
    </source>
</evidence>
<dbReference type="GO" id="GO:0005886">
    <property type="term" value="C:plasma membrane"/>
    <property type="evidence" value="ECO:0007669"/>
    <property type="project" value="UniProtKB-SubCell"/>
</dbReference>
<comment type="subcellular location">
    <subcellularLocation>
        <location evidence="1">Cell membrane</location>
        <topology evidence="1">Multi-pass membrane protein</topology>
    </subcellularLocation>
</comment>
<keyword evidence="4 8" id="KW-1133">Transmembrane helix</keyword>
<protein>
    <recommendedName>
        <fullName evidence="11">Ionotropic glutamate receptor C-terminal domain-containing protein</fullName>
    </recommendedName>
</protein>
<keyword evidence="2" id="KW-1003">Cell membrane</keyword>
<evidence type="ECO:0000313" key="10">
    <source>
        <dbReference type="Proteomes" id="UP000095300"/>
    </source>
</evidence>
<evidence type="ECO:0008006" key="11">
    <source>
        <dbReference type="Google" id="ProtNLM"/>
    </source>
</evidence>
<dbReference type="EnsemblMetazoa" id="SCAU003363-RA">
    <property type="protein sequence ID" value="SCAU003363-PA"/>
    <property type="gene ID" value="SCAU003363"/>
</dbReference>
<dbReference type="AlphaFoldDB" id="A0A1I8NZ43"/>
<organism evidence="9 10">
    <name type="scientific">Stomoxys calcitrans</name>
    <name type="common">Stable fly</name>
    <name type="synonym">Conops calcitrans</name>
    <dbReference type="NCBI Taxonomy" id="35570"/>
    <lineage>
        <taxon>Eukaryota</taxon>
        <taxon>Metazoa</taxon>
        <taxon>Ecdysozoa</taxon>
        <taxon>Arthropoda</taxon>
        <taxon>Hexapoda</taxon>
        <taxon>Insecta</taxon>
        <taxon>Pterygota</taxon>
        <taxon>Neoptera</taxon>
        <taxon>Endopterygota</taxon>
        <taxon>Diptera</taxon>
        <taxon>Brachycera</taxon>
        <taxon>Muscomorpha</taxon>
        <taxon>Muscoidea</taxon>
        <taxon>Muscidae</taxon>
        <taxon>Stomoxys</taxon>
    </lineage>
</organism>
<evidence type="ECO:0000256" key="8">
    <source>
        <dbReference type="SAM" id="Phobius"/>
    </source>
</evidence>
<evidence type="ECO:0000256" key="3">
    <source>
        <dbReference type="ARBA" id="ARBA00022692"/>
    </source>
</evidence>
<keyword evidence="5 8" id="KW-0472">Membrane</keyword>
<dbReference type="InterPro" id="IPR052192">
    <property type="entry name" value="Insect_Ionotropic_Sensory_Rcpt"/>
</dbReference>
<evidence type="ECO:0000256" key="2">
    <source>
        <dbReference type="ARBA" id="ARBA00022475"/>
    </source>
</evidence>
<proteinExistence type="predicted"/>
<evidence type="ECO:0000313" key="9">
    <source>
        <dbReference type="EnsemblMetazoa" id="SCAU003363-PA"/>
    </source>
</evidence>
<feature type="transmembrane region" description="Helical" evidence="8">
    <location>
        <begin position="233"/>
        <end position="257"/>
    </location>
</feature>
<reference evidence="9" key="1">
    <citation type="submission" date="2020-05" db="UniProtKB">
        <authorList>
            <consortium name="EnsemblMetazoa"/>
        </authorList>
    </citation>
    <scope>IDENTIFICATION</scope>
    <source>
        <strain evidence="9">USDA</strain>
    </source>
</reference>
<keyword evidence="3 8" id="KW-0812">Transmembrane</keyword>
<accession>A0A1I8NZ43</accession>
<evidence type="ECO:0000256" key="7">
    <source>
        <dbReference type="ARBA" id="ARBA00023180"/>
    </source>
</evidence>
<keyword evidence="7" id="KW-0325">Glycoprotein</keyword>
<gene>
    <name evidence="9" type="primary">106085022</name>
</gene>
<dbReference type="VEuPathDB" id="VectorBase:SCAU003363"/>
<dbReference type="PANTHER" id="PTHR42643">
    <property type="entry name" value="IONOTROPIC RECEPTOR 20A-RELATED"/>
    <property type="match status" value="1"/>
</dbReference>
<sequence>MTCTLVILLMTKIIQQRQPKCLDAFSMLTSALGVPIVKKVIHLHSYLLFAPWLWGTFLLRSIYTGLLFHIFSNNVYHTMPQMFIEALDEGYTPVTSYLTYLDIKEISHFTARNPAYKPDIILNSSNQFIGMEYLEQRAHENLFAVIPQDFFTHYLFTKGKVGTFYVLPQILMQQQLCIYLIKHSILTEQFDKTILDLKAMGLPKHWKKLFLNNEVLSKLNKEEHKLIKQKDLFGCYAICCGFQILALIVFVLELLSIRVKKLKCLFS</sequence>
<keyword evidence="6" id="KW-0675">Receptor</keyword>
<keyword evidence="10" id="KW-1185">Reference proteome</keyword>
<dbReference type="PANTHER" id="PTHR42643:SF30">
    <property type="entry name" value="IONOTROPIC RECEPTOR 40A-RELATED"/>
    <property type="match status" value="1"/>
</dbReference>
<evidence type="ECO:0000256" key="4">
    <source>
        <dbReference type="ARBA" id="ARBA00022989"/>
    </source>
</evidence>
<evidence type="ECO:0000256" key="1">
    <source>
        <dbReference type="ARBA" id="ARBA00004651"/>
    </source>
</evidence>
<evidence type="ECO:0000256" key="6">
    <source>
        <dbReference type="ARBA" id="ARBA00023170"/>
    </source>
</evidence>
<dbReference type="Proteomes" id="UP000095300">
    <property type="component" value="Unassembled WGS sequence"/>
</dbReference>
<name>A0A1I8NZ43_STOCA</name>
<feature type="transmembrane region" description="Helical" evidence="8">
    <location>
        <begin position="49"/>
        <end position="71"/>
    </location>
</feature>